<dbReference type="PROSITE" id="PS50181">
    <property type="entry name" value="FBOX"/>
    <property type="match status" value="1"/>
</dbReference>
<dbReference type="CDD" id="cd09917">
    <property type="entry name" value="F-box_SF"/>
    <property type="match status" value="1"/>
</dbReference>
<dbReference type="Proteomes" id="UP000053424">
    <property type="component" value="Unassembled WGS sequence"/>
</dbReference>
<organism evidence="2 3">
    <name type="scientific">Hebeloma cylindrosporum</name>
    <dbReference type="NCBI Taxonomy" id="76867"/>
    <lineage>
        <taxon>Eukaryota</taxon>
        <taxon>Fungi</taxon>
        <taxon>Dikarya</taxon>
        <taxon>Basidiomycota</taxon>
        <taxon>Agaricomycotina</taxon>
        <taxon>Agaricomycetes</taxon>
        <taxon>Agaricomycetidae</taxon>
        <taxon>Agaricales</taxon>
        <taxon>Agaricineae</taxon>
        <taxon>Hymenogastraceae</taxon>
        <taxon>Hebeloma</taxon>
    </lineage>
</organism>
<dbReference type="Gene3D" id="1.20.1280.50">
    <property type="match status" value="1"/>
</dbReference>
<feature type="domain" description="F-box" evidence="1">
    <location>
        <begin position="35"/>
        <end position="72"/>
    </location>
</feature>
<dbReference type="EMBL" id="KN831795">
    <property type="protein sequence ID" value="KIM37699.1"/>
    <property type="molecule type" value="Genomic_DNA"/>
</dbReference>
<evidence type="ECO:0000313" key="3">
    <source>
        <dbReference type="Proteomes" id="UP000053424"/>
    </source>
</evidence>
<accession>A0A0C3C098</accession>
<evidence type="ECO:0000259" key="1">
    <source>
        <dbReference type="PROSITE" id="PS50181"/>
    </source>
</evidence>
<dbReference type="AlphaFoldDB" id="A0A0C3C098"/>
<name>A0A0C3C098_HEBCY</name>
<evidence type="ECO:0000313" key="2">
    <source>
        <dbReference type="EMBL" id="KIM37699.1"/>
    </source>
</evidence>
<reference evidence="2 3" key="1">
    <citation type="submission" date="2014-04" db="EMBL/GenBank/DDBJ databases">
        <authorList>
            <consortium name="DOE Joint Genome Institute"/>
            <person name="Kuo A."/>
            <person name="Gay G."/>
            <person name="Dore J."/>
            <person name="Kohler A."/>
            <person name="Nagy L.G."/>
            <person name="Floudas D."/>
            <person name="Copeland A."/>
            <person name="Barry K.W."/>
            <person name="Cichocki N."/>
            <person name="Veneault-Fourrey C."/>
            <person name="LaButti K."/>
            <person name="Lindquist E.A."/>
            <person name="Lipzen A."/>
            <person name="Lundell T."/>
            <person name="Morin E."/>
            <person name="Murat C."/>
            <person name="Sun H."/>
            <person name="Tunlid A."/>
            <person name="Henrissat B."/>
            <person name="Grigoriev I.V."/>
            <person name="Hibbett D.S."/>
            <person name="Martin F."/>
            <person name="Nordberg H.P."/>
            <person name="Cantor M.N."/>
            <person name="Hua S.X."/>
        </authorList>
    </citation>
    <scope>NUCLEOTIDE SEQUENCE [LARGE SCALE GENOMIC DNA]</scope>
    <source>
        <strain evidence="3">h7</strain>
    </source>
</reference>
<dbReference type="InterPro" id="IPR036047">
    <property type="entry name" value="F-box-like_dom_sf"/>
</dbReference>
<gene>
    <name evidence="2" type="ORF">M413DRAFT_30639</name>
</gene>
<protein>
    <recommendedName>
        <fullName evidence="1">F-box domain-containing protein</fullName>
    </recommendedName>
</protein>
<proteinExistence type="predicted"/>
<dbReference type="SMART" id="SM00256">
    <property type="entry name" value="FBOX"/>
    <property type="match status" value="1"/>
</dbReference>
<keyword evidence="3" id="KW-1185">Reference proteome</keyword>
<sequence length="230" mass="27144">MSGMSTKRFFMELLRHAHGALARKFQKATGIPTSTYPRVEFPNEIVLQFLEYMPTYSLISCRSVCRTWRHLVSLANLLPARRRLFDFYTSLATACPTHSRHPRSGRRLRSGRKLQKTQEKDILERDVYIETHTRCFLTLPKVFVLWMKEWPGHFELRHIQVLRSDQLRWFHLELFLGKTFVGLARTKPICGVEDGPQHEGHMYPCPLVYLERKGSSDNQAYSHWKCYRES</sequence>
<reference evidence="3" key="2">
    <citation type="submission" date="2015-01" db="EMBL/GenBank/DDBJ databases">
        <title>Evolutionary Origins and Diversification of the Mycorrhizal Mutualists.</title>
        <authorList>
            <consortium name="DOE Joint Genome Institute"/>
            <consortium name="Mycorrhizal Genomics Consortium"/>
            <person name="Kohler A."/>
            <person name="Kuo A."/>
            <person name="Nagy L.G."/>
            <person name="Floudas D."/>
            <person name="Copeland A."/>
            <person name="Barry K.W."/>
            <person name="Cichocki N."/>
            <person name="Veneault-Fourrey C."/>
            <person name="LaButti K."/>
            <person name="Lindquist E.A."/>
            <person name="Lipzen A."/>
            <person name="Lundell T."/>
            <person name="Morin E."/>
            <person name="Murat C."/>
            <person name="Riley R."/>
            <person name="Ohm R."/>
            <person name="Sun H."/>
            <person name="Tunlid A."/>
            <person name="Henrissat B."/>
            <person name="Grigoriev I.V."/>
            <person name="Hibbett D.S."/>
            <person name="Martin F."/>
        </authorList>
    </citation>
    <scope>NUCLEOTIDE SEQUENCE [LARGE SCALE GENOMIC DNA]</scope>
    <source>
        <strain evidence="3">h7</strain>
    </source>
</reference>
<dbReference type="InterPro" id="IPR001810">
    <property type="entry name" value="F-box_dom"/>
</dbReference>
<dbReference type="Pfam" id="PF00646">
    <property type="entry name" value="F-box"/>
    <property type="match status" value="1"/>
</dbReference>
<dbReference type="HOGENOM" id="CLU_1204906_0_0_1"/>
<dbReference type="OrthoDB" id="2788844at2759"/>
<dbReference type="SUPFAM" id="SSF81383">
    <property type="entry name" value="F-box domain"/>
    <property type="match status" value="1"/>
</dbReference>